<dbReference type="InterPro" id="IPR036511">
    <property type="entry name" value="TGT-like_sf"/>
</dbReference>
<dbReference type="Pfam" id="PF01702">
    <property type="entry name" value="TGT"/>
    <property type="match status" value="1"/>
</dbReference>
<evidence type="ECO:0000259" key="1">
    <source>
        <dbReference type="Pfam" id="PF01702"/>
    </source>
</evidence>
<organism evidence="2 3">
    <name type="scientific">Anopheles maculatus</name>
    <dbReference type="NCBI Taxonomy" id="74869"/>
    <lineage>
        <taxon>Eukaryota</taxon>
        <taxon>Metazoa</taxon>
        <taxon>Ecdysozoa</taxon>
        <taxon>Arthropoda</taxon>
        <taxon>Hexapoda</taxon>
        <taxon>Insecta</taxon>
        <taxon>Pterygota</taxon>
        <taxon>Neoptera</taxon>
        <taxon>Endopterygota</taxon>
        <taxon>Diptera</taxon>
        <taxon>Nematocera</taxon>
        <taxon>Culicoidea</taxon>
        <taxon>Culicidae</taxon>
        <taxon>Anophelinae</taxon>
        <taxon>Anopheles</taxon>
        <taxon>Anopheles maculatus group</taxon>
    </lineage>
</organism>
<accession>A0A182SRN5</accession>
<dbReference type="AlphaFoldDB" id="A0A182SRN5"/>
<dbReference type="Gene3D" id="3.20.20.105">
    <property type="entry name" value="Queuine tRNA-ribosyltransferase-like"/>
    <property type="match status" value="1"/>
</dbReference>
<dbReference type="PANTHER" id="PTHR46064:SF1">
    <property type="entry name" value="QUEUINE TRNA-RIBOSYLTRANSFERASE ACCESSORY SUBUNIT 2"/>
    <property type="match status" value="1"/>
</dbReference>
<dbReference type="InterPro" id="IPR050852">
    <property type="entry name" value="Queuine_tRNA-ribosyltrfase"/>
</dbReference>
<proteinExistence type="predicted"/>
<name>A0A182SRN5_9DIPT</name>
<keyword evidence="3" id="KW-1185">Reference proteome</keyword>
<dbReference type="EnsemblMetazoa" id="AMAM012056-RA">
    <property type="protein sequence ID" value="AMAM012056-PA"/>
    <property type="gene ID" value="AMAM012056"/>
</dbReference>
<dbReference type="GO" id="GO:0006400">
    <property type="term" value="P:tRNA modification"/>
    <property type="evidence" value="ECO:0007669"/>
    <property type="project" value="InterPro"/>
</dbReference>
<evidence type="ECO:0000313" key="2">
    <source>
        <dbReference type="EnsemblMetazoa" id="AMAM012056-PA"/>
    </source>
</evidence>
<feature type="domain" description="tRNA-guanine(15) transglycosylase-like" evidence="1">
    <location>
        <begin position="13"/>
        <end position="284"/>
    </location>
</feature>
<dbReference type="NCBIfam" id="TIGR00449">
    <property type="entry name" value="tgt_general"/>
    <property type="match status" value="1"/>
</dbReference>
<sequence length="285" mass="31549">MKFTLSTVTKCSGRLGVLGGLDRLPSLSLPTPAIIFHTKGGTIPHLSKEAFQHVYNEQSAVLHLSISNTLHMQDAVKASRMTIAEFIAQNNCATMVFPRDPSEIPIPGTSEKDLLPVYTRKGRRSISLEQYMQLMEAFRPDVYAPLYDGDTDGKSSKKREQKSLDRTEKFVEQCLEWHRKSDALHASHLIGPVVGGYNEKLREKSVEFLRKSDDLFAGYLIDGLHTNGPSVAGLDGTVVLPIVENVCKALPEGKVRLCFGSYDPSLVLDMVTAGVDIFDTSYVYL</sequence>
<dbReference type="InterPro" id="IPR002616">
    <property type="entry name" value="tRNA_ribo_trans-like"/>
</dbReference>
<evidence type="ECO:0000313" key="3">
    <source>
        <dbReference type="Proteomes" id="UP000075901"/>
    </source>
</evidence>
<reference evidence="2" key="2">
    <citation type="submission" date="2020-05" db="UniProtKB">
        <authorList>
            <consortium name="EnsemblMetazoa"/>
        </authorList>
    </citation>
    <scope>IDENTIFICATION</scope>
    <source>
        <strain evidence="2">maculatus3</strain>
    </source>
</reference>
<dbReference type="SUPFAM" id="SSF51713">
    <property type="entry name" value="tRNA-guanine transglycosylase"/>
    <property type="match status" value="1"/>
</dbReference>
<reference evidence="3" key="1">
    <citation type="submission" date="2013-09" db="EMBL/GenBank/DDBJ databases">
        <title>The Genome Sequence of Anopheles maculatus species B.</title>
        <authorList>
            <consortium name="The Broad Institute Genomics Platform"/>
            <person name="Neafsey D.E."/>
            <person name="Besansky N."/>
            <person name="Howell P."/>
            <person name="Walton C."/>
            <person name="Young S.K."/>
            <person name="Zeng Q."/>
            <person name="Gargeya S."/>
            <person name="Fitzgerald M."/>
            <person name="Haas B."/>
            <person name="Abouelleil A."/>
            <person name="Allen A.W."/>
            <person name="Alvarado L."/>
            <person name="Arachchi H.M."/>
            <person name="Berlin A.M."/>
            <person name="Chapman S.B."/>
            <person name="Gainer-Dewar J."/>
            <person name="Goldberg J."/>
            <person name="Griggs A."/>
            <person name="Gujja S."/>
            <person name="Hansen M."/>
            <person name="Howarth C."/>
            <person name="Imamovic A."/>
            <person name="Ireland A."/>
            <person name="Larimer J."/>
            <person name="McCowan C."/>
            <person name="Murphy C."/>
            <person name="Pearson M."/>
            <person name="Poon T.W."/>
            <person name="Priest M."/>
            <person name="Roberts A."/>
            <person name="Saif S."/>
            <person name="Shea T."/>
            <person name="Sisk P."/>
            <person name="Sykes S."/>
            <person name="Wortman J."/>
            <person name="Nusbaum C."/>
            <person name="Birren B."/>
        </authorList>
    </citation>
    <scope>NUCLEOTIDE SEQUENCE [LARGE SCALE GENOMIC DNA]</scope>
    <source>
        <strain evidence="3">maculatus3</strain>
    </source>
</reference>
<protein>
    <recommendedName>
        <fullName evidence="1">tRNA-guanine(15) transglycosylase-like domain-containing protein</fullName>
    </recommendedName>
</protein>
<dbReference type="Proteomes" id="UP000075901">
    <property type="component" value="Unassembled WGS sequence"/>
</dbReference>
<dbReference type="PANTHER" id="PTHR46064">
    <property type="entry name" value="QUEUINE TRNA-RIBOSYLTRANSFERASE ACCESSORY SUBUNIT 2"/>
    <property type="match status" value="1"/>
</dbReference>
<dbReference type="VEuPathDB" id="VectorBase:AMAM012056"/>